<organism evidence="2 3">
    <name type="scientific">Methylobacterium mesophilicum SR1.6/6</name>
    <dbReference type="NCBI Taxonomy" id="908290"/>
    <lineage>
        <taxon>Bacteria</taxon>
        <taxon>Pseudomonadati</taxon>
        <taxon>Pseudomonadota</taxon>
        <taxon>Alphaproteobacteria</taxon>
        <taxon>Hyphomicrobiales</taxon>
        <taxon>Methylobacteriaceae</taxon>
        <taxon>Methylobacterium</taxon>
    </lineage>
</organism>
<name>A0A6B9FI96_9HYPH</name>
<evidence type="ECO:0000313" key="3">
    <source>
        <dbReference type="Proteomes" id="UP000012488"/>
    </source>
</evidence>
<gene>
    <name evidence="2" type="ORF">MMSR116_05950</name>
</gene>
<dbReference type="KEGG" id="mmes:MMSR116_05950"/>
<dbReference type="Proteomes" id="UP000012488">
    <property type="component" value="Chromosome"/>
</dbReference>
<proteinExistence type="predicted"/>
<dbReference type="EMBL" id="CP043538">
    <property type="protein sequence ID" value="QGY01496.1"/>
    <property type="molecule type" value="Genomic_DNA"/>
</dbReference>
<dbReference type="RefSeq" id="WP_010683219.1">
    <property type="nucleotide sequence ID" value="NZ_CP043538.1"/>
</dbReference>
<accession>A0A6B9FI96</accession>
<reference evidence="2 3" key="1">
    <citation type="journal article" date="2012" name="Genet. Mol. Biol.">
        <title>Analysis of 16S rRNA and mxaF genes revealing insights into Methylobacterium niche-specific plant association.</title>
        <authorList>
            <person name="Dourado M.N."/>
            <person name="Andreote F.D."/>
            <person name="Dini-Andreote F."/>
            <person name="Conti R."/>
            <person name="Araujo J.M."/>
            <person name="Araujo W.L."/>
        </authorList>
    </citation>
    <scope>NUCLEOTIDE SEQUENCE [LARGE SCALE GENOMIC DNA]</scope>
    <source>
        <strain evidence="2 3">SR1.6/6</strain>
    </source>
</reference>
<feature type="region of interest" description="Disordered" evidence="1">
    <location>
        <begin position="46"/>
        <end position="82"/>
    </location>
</feature>
<dbReference type="AlphaFoldDB" id="A0A6B9FI96"/>
<feature type="compositionally biased region" description="Pro residues" evidence="1">
    <location>
        <begin position="53"/>
        <end position="64"/>
    </location>
</feature>
<reference evidence="2 3" key="2">
    <citation type="journal article" date="2013" name="Genome Announc.">
        <title>Draft Genome Sequence of Methylobacterium mesophilicum Strain SR1.6/6, Isolated from Citrus sinensis.</title>
        <authorList>
            <person name="Marinho Almeida D."/>
            <person name="Dini-Andreote F."/>
            <person name="Camargo Neves A.A."/>
            <person name="Juca Ramos R.T."/>
            <person name="Andreote F.D."/>
            <person name="Carneiro A.R."/>
            <person name="Oliveira de Souza Lima A."/>
            <person name="Caracciolo Gomes de Sa P.H."/>
            <person name="Ribeiro Barbosa M.S."/>
            <person name="Araujo W.L."/>
            <person name="Silva A."/>
        </authorList>
    </citation>
    <scope>NUCLEOTIDE SEQUENCE [LARGE SCALE GENOMIC DNA]</scope>
    <source>
        <strain evidence="2 3">SR1.6/6</strain>
    </source>
</reference>
<protein>
    <submittedName>
        <fullName evidence="2">Uncharacterized protein</fullName>
    </submittedName>
</protein>
<sequence length="82" mass="9572">MIRALKWLWHRARGNRWAARARHHMRLSRLEFDLNRACAERARRHFARADELYPPPPRGPPDPQDPADGDTAAAQRDGPQIR</sequence>
<evidence type="ECO:0000313" key="2">
    <source>
        <dbReference type="EMBL" id="QGY01496.1"/>
    </source>
</evidence>
<evidence type="ECO:0000256" key="1">
    <source>
        <dbReference type="SAM" id="MobiDB-lite"/>
    </source>
</evidence>